<organism evidence="1 2">
    <name type="scientific">Cylindrospermopsis raciborskii CS-506_A</name>
    <dbReference type="NCBI Taxonomy" id="2585140"/>
    <lineage>
        <taxon>Bacteria</taxon>
        <taxon>Bacillati</taxon>
        <taxon>Cyanobacteriota</taxon>
        <taxon>Cyanophyceae</taxon>
        <taxon>Nostocales</taxon>
        <taxon>Aphanizomenonaceae</taxon>
        <taxon>Cylindrospermopsis</taxon>
    </lineage>
</organism>
<gene>
    <name evidence="1" type="ORF">FHK98_17580</name>
</gene>
<feature type="non-terminal residue" evidence="1">
    <location>
        <position position="1"/>
    </location>
</feature>
<feature type="non-terminal residue" evidence="1">
    <location>
        <position position="132"/>
    </location>
</feature>
<evidence type="ECO:0000313" key="2">
    <source>
        <dbReference type="Proteomes" id="UP000538075"/>
    </source>
</evidence>
<dbReference type="EMBL" id="VDFG01001131">
    <property type="protein sequence ID" value="MBA4467079.1"/>
    <property type="molecule type" value="Genomic_DNA"/>
</dbReference>
<proteinExistence type="predicted"/>
<dbReference type="AlphaFoldDB" id="A0A838WY22"/>
<accession>A0A838WY22</accession>
<reference evidence="1 2" key="1">
    <citation type="journal article" date="2020" name="J. Appl. Phycol.">
        <title>Morphological changes and genome evolution in Raphidiopsis raciborskii CS-506 after 23 years in culture.</title>
        <authorList>
            <person name="Willis A."/>
            <person name="Bent S.J."/>
            <person name="Jameson I.D."/>
        </authorList>
    </citation>
    <scope>NUCLEOTIDE SEQUENCE [LARGE SCALE GENOMIC DNA]</scope>
    <source>
        <strain evidence="1 2">CS-506_A</strain>
    </source>
</reference>
<comment type="caution">
    <text evidence="1">The sequence shown here is derived from an EMBL/GenBank/DDBJ whole genome shotgun (WGS) entry which is preliminary data.</text>
</comment>
<name>A0A838WY22_9CYAN</name>
<protein>
    <submittedName>
        <fullName evidence="1">Transposase</fullName>
    </submittedName>
</protein>
<sequence>RVAWDRCFKKTSKQPRFKKKGQRDSFYLESGTKAVPKIQNDGKRIKLPSIGWVKLAEPLPVTAVHNCVISRQANKWFIAIKYEIEKPTVAVDRPTVGVDIGIKELAVCSNGKVFSNPKAYGRMSKRMKRLQR</sequence>
<evidence type="ECO:0000313" key="1">
    <source>
        <dbReference type="EMBL" id="MBA4467079.1"/>
    </source>
</evidence>
<dbReference type="Proteomes" id="UP000538075">
    <property type="component" value="Unassembled WGS sequence"/>
</dbReference>